<reference evidence="1 2" key="1">
    <citation type="submission" date="2021-03" db="EMBL/GenBank/DDBJ databases">
        <title>Genomic Encyclopedia of Type Strains, Phase IV (KMG-IV): sequencing the most valuable type-strain genomes for metagenomic binning, comparative biology and taxonomic classification.</title>
        <authorList>
            <person name="Goeker M."/>
        </authorList>
    </citation>
    <scope>NUCLEOTIDE SEQUENCE [LARGE SCALE GENOMIC DNA]</scope>
    <source>
        <strain evidence="1 2">DSM 28650</strain>
    </source>
</reference>
<evidence type="ECO:0000313" key="2">
    <source>
        <dbReference type="Proteomes" id="UP001519308"/>
    </source>
</evidence>
<organism evidence="1 2">
    <name type="scientific">Clostridium punense</name>
    <dbReference type="NCBI Taxonomy" id="1054297"/>
    <lineage>
        <taxon>Bacteria</taxon>
        <taxon>Bacillati</taxon>
        <taxon>Bacillota</taxon>
        <taxon>Clostridia</taxon>
        <taxon>Eubacteriales</taxon>
        <taxon>Clostridiaceae</taxon>
        <taxon>Clostridium</taxon>
    </lineage>
</organism>
<sequence length="541" mass="61814">MSTKKLKFLILLVIFFVVLLLGLYSFGDIKYSSKGGLSYAEKKADAEYLMSFLEKTYPYFDEVKATTGQDLLKEKSKIINSISKTSSDKEFYFQIKKVLRRFLYGQINLGTDSKSDSYLHLDKVLENQRKGYFDKLSVAKQKWAPIQTEYIDSLSKSFKYTCNIDAMYINGNYYITMSQNPEVHLGDEVVGVNGMPVEEYLKTIPSDKMFTFYDYTRDKYVAHHLFCFENHIPQNVIIKNSNDEEKKVPIASYTSTEPVLEDGFKSVGTNSTPARNNKDQSNFLNIFAENKIVALNFSQLSDDANNAEELDKLFTVLDENDYVVLDLRGNSKESLARDILTFVLPMNSNCSNYNIMEKNEINDAFIEHYRISNHPFTTEITSPIPSIEKLYPLSKYYIIKNKTTDFSGVNIQKGRVFILYDNSVSSVINNEILKTAIDGNYCTVIANNKFTLMDYTDSSLAASVILPNSNLIVTAQNVKVVDSNGTFIEKAVVTPQMIIKEDTAKIIDKLKKGEGYKLEMPLEDRYTSKDEYYNEVLKLIK</sequence>
<comment type="caution">
    <text evidence="1">The sequence shown here is derived from an EMBL/GenBank/DDBJ whole genome shotgun (WGS) entry which is preliminary data.</text>
</comment>
<dbReference type="Gene3D" id="3.90.226.10">
    <property type="entry name" value="2-enoyl-CoA Hydratase, Chain A, domain 1"/>
    <property type="match status" value="1"/>
</dbReference>
<keyword evidence="2" id="KW-1185">Reference proteome</keyword>
<accession>A0ABS4K5J0</accession>
<name>A0ABS4K5J0_9CLOT</name>
<dbReference type="Proteomes" id="UP001519308">
    <property type="component" value="Unassembled WGS sequence"/>
</dbReference>
<evidence type="ECO:0000313" key="1">
    <source>
        <dbReference type="EMBL" id="MBP2023051.1"/>
    </source>
</evidence>
<dbReference type="RefSeq" id="WP_209649708.1">
    <property type="nucleotide sequence ID" value="NZ_JAGGLL010000022.1"/>
</dbReference>
<dbReference type="EMBL" id="JAGGLL010000022">
    <property type="protein sequence ID" value="MBP2023051.1"/>
    <property type="molecule type" value="Genomic_DNA"/>
</dbReference>
<proteinExistence type="predicted"/>
<gene>
    <name evidence="1" type="ORF">J2Z44_002876</name>
</gene>
<protein>
    <recommendedName>
        <fullName evidence="3">Tail specific protease domain-containing protein</fullName>
    </recommendedName>
</protein>
<evidence type="ECO:0008006" key="3">
    <source>
        <dbReference type="Google" id="ProtNLM"/>
    </source>
</evidence>